<evidence type="ECO:0000313" key="9">
    <source>
        <dbReference type="Proteomes" id="UP001652624"/>
    </source>
</evidence>
<accession>A0ABM3XV60</accession>
<evidence type="ECO:0000259" key="8">
    <source>
        <dbReference type="PROSITE" id="PS50240"/>
    </source>
</evidence>
<comment type="subcellular location">
    <subcellularLocation>
        <location evidence="1">Secreted</location>
    </subcellularLocation>
</comment>
<dbReference type="Gene3D" id="2.40.10.10">
    <property type="entry name" value="Trypsin-like serine proteases"/>
    <property type="match status" value="2"/>
</dbReference>
<keyword evidence="7" id="KW-0732">Signal</keyword>
<dbReference type="InterPro" id="IPR001254">
    <property type="entry name" value="Trypsin_dom"/>
</dbReference>
<dbReference type="PROSITE" id="PS00134">
    <property type="entry name" value="TRYPSIN_HIS"/>
    <property type="match status" value="1"/>
</dbReference>
<keyword evidence="4" id="KW-0378">Hydrolase</keyword>
<dbReference type="PANTHER" id="PTHR24264">
    <property type="entry name" value="TRYPSIN-RELATED"/>
    <property type="match status" value="1"/>
</dbReference>
<dbReference type="SMART" id="SM00020">
    <property type="entry name" value="Tryp_SPc"/>
    <property type="match status" value="1"/>
</dbReference>
<dbReference type="RefSeq" id="XP_060052703.1">
    <property type="nucleotide sequence ID" value="XM_060196720.1"/>
</dbReference>
<name>A0ABM3XV60_ERIEU</name>
<dbReference type="PRINTS" id="PR00722">
    <property type="entry name" value="CHYMOTRYPSIN"/>
</dbReference>
<dbReference type="Proteomes" id="UP001652624">
    <property type="component" value="Chromosome 8"/>
</dbReference>
<dbReference type="InterPro" id="IPR043504">
    <property type="entry name" value="Peptidase_S1_PA_chymotrypsin"/>
</dbReference>
<evidence type="ECO:0000256" key="6">
    <source>
        <dbReference type="ARBA" id="ARBA00023157"/>
    </source>
</evidence>
<evidence type="ECO:0000313" key="10">
    <source>
        <dbReference type="RefSeq" id="XP_060052703.1"/>
    </source>
</evidence>
<dbReference type="InterPro" id="IPR018114">
    <property type="entry name" value="TRYPSIN_HIS"/>
</dbReference>
<dbReference type="GeneID" id="103112851"/>
<keyword evidence="3" id="KW-0645">Protease</keyword>
<reference evidence="10" key="1">
    <citation type="submission" date="2025-08" db="UniProtKB">
        <authorList>
            <consortium name="RefSeq"/>
        </authorList>
    </citation>
    <scope>IDENTIFICATION</scope>
</reference>
<feature type="signal peptide" evidence="7">
    <location>
        <begin position="1"/>
        <end position="21"/>
    </location>
</feature>
<keyword evidence="9" id="KW-1185">Reference proteome</keyword>
<dbReference type="PROSITE" id="PS50240">
    <property type="entry name" value="TRYPSIN_DOM"/>
    <property type="match status" value="1"/>
</dbReference>
<evidence type="ECO:0000256" key="3">
    <source>
        <dbReference type="ARBA" id="ARBA00022670"/>
    </source>
</evidence>
<feature type="chain" id="PRO_5046333476" evidence="7">
    <location>
        <begin position="22"/>
        <end position="232"/>
    </location>
</feature>
<evidence type="ECO:0000256" key="5">
    <source>
        <dbReference type="ARBA" id="ARBA00022825"/>
    </source>
</evidence>
<dbReference type="PANTHER" id="PTHR24264:SF65">
    <property type="entry name" value="SRCR DOMAIN-CONTAINING PROTEIN"/>
    <property type="match status" value="1"/>
</dbReference>
<dbReference type="InterPro" id="IPR009003">
    <property type="entry name" value="Peptidase_S1_PA"/>
</dbReference>
<evidence type="ECO:0000256" key="4">
    <source>
        <dbReference type="ARBA" id="ARBA00022801"/>
    </source>
</evidence>
<organism evidence="9 10">
    <name type="scientific">Erinaceus europaeus</name>
    <name type="common">Western European hedgehog</name>
    <dbReference type="NCBI Taxonomy" id="9365"/>
    <lineage>
        <taxon>Eukaryota</taxon>
        <taxon>Metazoa</taxon>
        <taxon>Chordata</taxon>
        <taxon>Craniata</taxon>
        <taxon>Vertebrata</taxon>
        <taxon>Euteleostomi</taxon>
        <taxon>Mammalia</taxon>
        <taxon>Eutheria</taxon>
        <taxon>Laurasiatheria</taxon>
        <taxon>Eulipotyphla</taxon>
        <taxon>Erinaceidae</taxon>
        <taxon>Erinaceinae</taxon>
        <taxon>Erinaceus</taxon>
    </lineage>
</organism>
<keyword evidence="5" id="KW-0720">Serine protease</keyword>
<proteinExistence type="predicted"/>
<dbReference type="Pfam" id="PF00089">
    <property type="entry name" value="Trypsin"/>
    <property type="match status" value="1"/>
</dbReference>
<protein>
    <submittedName>
        <fullName evidence="10">Trypsin-like</fullName>
    </submittedName>
</protein>
<dbReference type="InterPro" id="IPR050127">
    <property type="entry name" value="Serine_Proteases_S1"/>
</dbReference>
<feature type="domain" description="Peptidase S1" evidence="8">
    <location>
        <begin position="10"/>
        <end position="230"/>
    </location>
</feature>
<gene>
    <name evidence="10" type="primary">LOC103112851</name>
</gene>
<evidence type="ECO:0000256" key="2">
    <source>
        <dbReference type="ARBA" id="ARBA00022525"/>
    </source>
</evidence>
<dbReference type="InterPro" id="IPR001314">
    <property type="entry name" value="Peptidase_S1A"/>
</dbReference>
<evidence type="ECO:0000256" key="1">
    <source>
        <dbReference type="ARBA" id="ARBA00004613"/>
    </source>
</evidence>
<sequence length="232" mass="25941">MTMRSMLLLIVTGAISLVIEGIEGSEDTLHFVYLNSTYQSCMGTLIAPQWILTAAHCFLPNLQIIFRGGSRKFEEFTGEILSYEKIITHPNFTATSPNNDLMLIKLSTSSIYFSTKNLQLPTSIANKVKYCLAYTWLGVADSDLYNIEIILNARSACELLLLDHFQKDMFCVGYQLGGSENCQVVSAIPVVCDGEVQGILSWTTGCLLLEYVNVFTDVYNYVPWIEKVISTQ</sequence>
<keyword evidence="6" id="KW-1015">Disulfide bond</keyword>
<dbReference type="SUPFAM" id="SSF50494">
    <property type="entry name" value="Trypsin-like serine proteases"/>
    <property type="match status" value="1"/>
</dbReference>
<evidence type="ECO:0000256" key="7">
    <source>
        <dbReference type="SAM" id="SignalP"/>
    </source>
</evidence>
<keyword evidence="2" id="KW-0964">Secreted</keyword>